<dbReference type="RefSeq" id="WP_189007978.1">
    <property type="nucleotide sequence ID" value="NZ_BMOD01000033.1"/>
</dbReference>
<evidence type="ECO:0000313" key="6">
    <source>
        <dbReference type="EMBL" id="GGJ55539.1"/>
    </source>
</evidence>
<sequence length="310" mass="34835">MDTGLLELYVDVMRQHNFSAVARSRNLDPTSVSRAIASLERELNLKLFHRSTRRLTPTEAGLVYFSRIEPLIEELQRARLQASDVQDRPRGTLRVQVPVSFGQLNIVPLIPHFLRLHPELELELIMGDRPLDLLEERIDLALRLGPLDEGSDSAEQLAKMDSRVCATPQYLQQHGKPARPGDLLHHPCLTLHMPGFGGNWHFQDQNGQTETVQVKGPVRTSNALALKSLALSHLGIILQARWIVGRELASGELVDVFPEHQVSAADFADPAVWLVYPTRSYLPLKVQVLVNFLKRAFLQGPPWQSLLEGT</sequence>
<evidence type="ECO:0000256" key="3">
    <source>
        <dbReference type="ARBA" id="ARBA00023125"/>
    </source>
</evidence>
<feature type="domain" description="HTH lysR-type" evidence="5">
    <location>
        <begin position="1"/>
        <end position="58"/>
    </location>
</feature>
<comment type="similarity">
    <text evidence="1">Belongs to the LysR transcriptional regulatory family.</text>
</comment>
<dbReference type="InterPro" id="IPR005119">
    <property type="entry name" value="LysR_subst-bd"/>
</dbReference>
<keyword evidence="7" id="KW-1185">Reference proteome</keyword>
<evidence type="ECO:0000259" key="5">
    <source>
        <dbReference type="PROSITE" id="PS50931"/>
    </source>
</evidence>
<dbReference type="PANTHER" id="PTHR30537:SF5">
    <property type="entry name" value="HTH-TYPE TRANSCRIPTIONAL ACTIVATOR TTDR-RELATED"/>
    <property type="match status" value="1"/>
</dbReference>
<dbReference type="SUPFAM" id="SSF46785">
    <property type="entry name" value="Winged helix' DNA-binding domain"/>
    <property type="match status" value="1"/>
</dbReference>
<dbReference type="SUPFAM" id="SSF53850">
    <property type="entry name" value="Periplasmic binding protein-like II"/>
    <property type="match status" value="1"/>
</dbReference>
<proteinExistence type="inferred from homology"/>
<dbReference type="InterPro" id="IPR000847">
    <property type="entry name" value="LysR_HTH_N"/>
</dbReference>
<evidence type="ECO:0000256" key="1">
    <source>
        <dbReference type="ARBA" id="ARBA00009437"/>
    </source>
</evidence>
<organism evidence="6 7">
    <name type="scientific">Deinococcus roseus</name>
    <dbReference type="NCBI Taxonomy" id="392414"/>
    <lineage>
        <taxon>Bacteria</taxon>
        <taxon>Thermotogati</taxon>
        <taxon>Deinococcota</taxon>
        <taxon>Deinococci</taxon>
        <taxon>Deinococcales</taxon>
        <taxon>Deinococcaceae</taxon>
        <taxon>Deinococcus</taxon>
    </lineage>
</organism>
<dbReference type="Gene3D" id="1.10.10.10">
    <property type="entry name" value="Winged helix-like DNA-binding domain superfamily/Winged helix DNA-binding domain"/>
    <property type="match status" value="1"/>
</dbReference>
<evidence type="ECO:0000256" key="4">
    <source>
        <dbReference type="ARBA" id="ARBA00023163"/>
    </source>
</evidence>
<accession>A0ABQ2DF29</accession>
<dbReference type="Gene3D" id="3.40.190.290">
    <property type="match status" value="1"/>
</dbReference>
<dbReference type="InterPro" id="IPR036388">
    <property type="entry name" value="WH-like_DNA-bd_sf"/>
</dbReference>
<evidence type="ECO:0000256" key="2">
    <source>
        <dbReference type="ARBA" id="ARBA00023015"/>
    </source>
</evidence>
<keyword evidence="4" id="KW-0804">Transcription</keyword>
<evidence type="ECO:0000313" key="7">
    <source>
        <dbReference type="Proteomes" id="UP000632222"/>
    </source>
</evidence>
<dbReference type="InterPro" id="IPR058163">
    <property type="entry name" value="LysR-type_TF_proteobact-type"/>
</dbReference>
<dbReference type="CDD" id="cd08422">
    <property type="entry name" value="PBP2_CrgA_like"/>
    <property type="match status" value="1"/>
</dbReference>
<keyword evidence="3" id="KW-0238">DNA-binding</keyword>
<dbReference type="Pfam" id="PF00126">
    <property type="entry name" value="HTH_1"/>
    <property type="match status" value="1"/>
</dbReference>
<reference evidence="7" key="1">
    <citation type="journal article" date="2019" name="Int. J. Syst. Evol. Microbiol.">
        <title>The Global Catalogue of Microorganisms (GCM) 10K type strain sequencing project: providing services to taxonomists for standard genome sequencing and annotation.</title>
        <authorList>
            <consortium name="The Broad Institute Genomics Platform"/>
            <consortium name="The Broad Institute Genome Sequencing Center for Infectious Disease"/>
            <person name="Wu L."/>
            <person name="Ma J."/>
        </authorList>
    </citation>
    <scope>NUCLEOTIDE SEQUENCE [LARGE SCALE GENOMIC DNA]</scope>
    <source>
        <strain evidence="7">JCM 14370</strain>
    </source>
</reference>
<dbReference type="Pfam" id="PF03466">
    <property type="entry name" value="LysR_substrate"/>
    <property type="match status" value="1"/>
</dbReference>
<dbReference type="PANTHER" id="PTHR30537">
    <property type="entry name" value="HTH-TYPE TRANSCRIPTIONAL REGULATOR"/>
    <property type="match status" value="1"/>
</dbReference>
<keyword evidence="2" id="KW-0805">Transcription regulation</keyword>
<dbReference type="Proteomes" id="UP000632222">
    <property type="component" value="Unassembled WGS sequence"/>
</dbReference>
<name>A0ABQ2DF29_9DEIO</name>
<dbReference type="EMBL" id="BMOD01000033">
    <property type="protein sequence ID" value="GGJ55539.1"/>
    <property type="molecule type" value="Genomic_DNA"/>
</dbReference>
<protein>
    <submittedName>
        <fullName evidence="6">LysR family transcriptional regulator</fullName>
    </submittedName>
</protein>
<dbReference type="InterPro" id="IPR036390">
    <property type="entry name" value="WH_DNA-bd_sf"/>
</dbReference>
<dbReference type="PROSITE" id="PS50931">
    <property type="entry name" value="HTH_LYSR"/>
    <property type="match status" value="1"/>
</dbReference>
<gene>
    <name evidence="6" type="ORF">GCM10008938_47140</name>
</gene>
<comment type="caution">
    <text evidence="6">The sequence shown here is derived from an EMBL/GenBank/DDBJ whole genome shotgun (WGS) entry which is preliminary data.</text>
</comment>